<reference evidence="2 3" key="1">
    <citation type="journal article" date="2018" name="Front. Plant Sci.">
        <title>Red Clover (Trifolium pratense) and Zigzag Clover (T. medium) - A Picture of Genomic Similarities and Differences.</title>
        <authorList>
            <person name="Dluhosova J."/>
            <person name="Istvanek J."/>
            <person name="Nedelnik J."/>
            <person name="Repkova J."/>
        </authorList>
    </citation>
    <scope>NUCLEOTIDE SEQUENCE [LARGE SCALE GENOMIC DNA]</scope>
    <source>
        <strain evidence="3">cv. 10/8</strain>
        <tissue evidence="2">Leaf</tissue>
    </source>
</reference>
<feature type="compositionally biased region" description="Basic and acidic residues" evidence="1">
    <location>
        <begin position="1"/>
        <end position="19"/>
    </location>
</feature>
<feature type="region of interest" description="Disordered" evidence="1">
    <location>
        <begin position="1"/>
        <end position="30"/>
    </location>
</feature>
<comment type="caution">
    <text evidence="2">The sequence shown here is derived from an EMBL/GenBank/DDBJ whole genome shotgun (WGS) entry which is preliminary data.</text>
</comment>
<feature type="non-terminal residue" evidence="2">
    <location>
        <position position="30"/>
    </location>
</feature>
<proteinExistence type="predicted"/>
<accession>A0A392UB46</accession>
<dbReference type="EMBL" id="LXQA010772358">
    <property type="protein sequence ID" value="MCI70268.1"/>
    <property type="molecule type" value="Genomic_DNA"/>
</dbReference>
<name>A0A392UB46_9FABA</name>
<protein>
    <submittedName>
        <fullName evidence="2">Uncharacterized protein</fullName>
    </submittedName>
</protein>
<evidence type="ECO:0000313" key="2">
    <source>
        <dbReference type="EMBL" id="MCI70268.1"/>
    </source>
</evidence>
<organism evidence="2 3">
    <name type="scientific">Trifolium medium</name>
    <dbReference type="NCBI Taxonomy" id="97028"/>
    <lineage>
        <taxon>Eukaryota</taxon>
        <taxon>Viridiplantae</taxon>
        <taxon>Streptophyta</taxon>
        <taxon>Embryophyta</taxon>
        <taxon>Tracheophyta</taxon>
        <taxon>Spermatophyta</taxon>
        <taxon>Magnoliopsida</taxon>
        <taxon>eudicotyledons</taxon>
        <taxon>Gunneridae</taxon>
        <taxon>Pentapetalae</taxon>
        <taxon>rosids</taxon>
        <taxon>fabids</taxon>
        <taxon>Fabales</taxon>
        <taxon>Fabaceae</taxon>
        <taxon>Papilionoideae</taxon>
        <taxon>50 kb inversion clade</taxon>
        <taxon>NPAAA clade</taxon>
        <taxon>Hologalegina</taxon>
        <taxon>IRL clade</taxon>
        <taxon>Trifolieae</taxon>
        <taxon>Trifolium</taxon>
    </lineage>
</organism>
<evidence type="ECO:0000313" key="3">
    <source>
        <dbReference type="Proteomes" id="UP000265520"/>
    </source>
</evidence>
<dbReference type="Proteomes" id="UP000265520">
    <property type="component" value="Unassembled WGS sequence"/>
</dbReference>
<sequence>MDLSDGGRKVTARGDDPTVVKEGSGGGGLE</sequence>
<keyword evidence="3" id="KW-1185">Reference proteome</keyword>
<evidence type="ECO:0000256" key="1">
    <source>
        <dbReference type="SAM" id="MobiDB-lite"/>
    </source>
</evidence>
<dbReference type="AlphaFoldDB" id="A0A392UB46"/>